<evidence type="ECO:0000313" key="10">
    <source>
        <dbReference type="Proteomes" id="UP000094389"/>
    </source>
</evidence>
<reference evidence="9 10" key="1">
    <citation type="journal article" date="2016" name="Proc. Natl. Acad. Sci. U.S.A.">
        <title>Comparative genomics of biotechnologically important yeasts.</title>
        <authorList>
            <person name="Riley R."/>
            <person name="Haridas S."/>
            <person name="Wolfe K.H."/>
            <person name="Lopes M.R."/>
            <person name="Hittinger C.T."/>
            <person name="Goeker M."/>
            <person name="Salamov A.A."/>
            <person name="Wisecaver J.H."/>
            <person name="Long T.M."/>
            <person name="Calvey C.H."/>
            <person name="Aerts A.L."/>
            <person name="Barry K.W."/>
            <person name="Choi C."/>
            <person name="Clum A."/>
            <person name="Coughlan A.Y."/>
            <person name="Deshpande S."/>
            <person name="Douglass A.P."/>
            <person name="Hanson S.J."/>
            <person name="Klenk H.-P."/>
            <person name="LaButti K.M."/>
            <person name="Lapidus A."/>
            <person name="Lindquist E.A."/>
            <person name="Lipzen A.M."/>
            <person name="Meier-Kolthoff J.P."/>
            <person name="Ohm R.A."/>
            <person name="Otillar R.P."/>
            <person name="Pangilinan J.L."/>
            <person name="Peng Y."/>
            <person name="Rokas A."/>
            <person name="Rosa C.A."/>
            <person name="Scheuner C."/>
            <person name="Sibirny A.A."/>
            <person name="Slot J.C."/>
            <person name="Stielow J.B."/>
            <person name="Sun H."/>
            <person name="Kurtzman C.P."/>
            <person name="Blackwell M."/>
            <person name="Grigoriev I.V."/>
            <person name="Jeffries T.W."/>
        </authorList>
    </citation>
    <scope>NUCLEOTIDE SEQUENCE [LARGE SCALE GENOMIC DNA]</scope>
    <source>
        <strain evidence="10">ATCC 18201 / CBS 1600 / BCRC 20928 / JCM 3617 / NBRC 0987 / NRRL Y-1542</strain>
    </source>
</reference>
<keyword evidence="10" id="KW-1185">Reference proteome</keyword>
<gene>
    <name evidence="9" type="ORF">CYBJADRAFT_168206</name>
</gene>
<keyword evidence="4 7" id="KW-0472">Membrane</keyword>
<evidence type="ECO:0000256" key="4">
    <source>
        <dbReference type="ARBA" id="ARBA00023136"/>
    </source>
</evidence>
<proteinExistence type="predicted"/>
<evidence type="ECO:0000313" key="9">
    <source>
        <dbReference type="EMBL" id="ODV73153.1"/>
    </source>
</evidence>
<dbReference type="InterPro" id="IPR052816">
    <property type="entry name" value="Peroxisomal_Membrane_PEX28-32"/>
</dbReference>
<protein>
    <submittedName>
        <fullName evidence="9">Pex24p-domain-containing protein</fullName>
    </submittedName>
</protein>
<dbReference type="Proteomes" id="UP000094389">
    <property type="component" value="Unassembled WGS sequence"/>
</dbReference>
<keyword evidence="3 7" id="KW-1133">Transmembrane helix</keyword>
<evidence type="ECO:0000259" key="8">
    <source>
        <dbReference type="Pfam" id="PF06398"/>
    </source>
</evidence>
<dbReference type="PANTHER" id="PTHR28304">
    <property type="entry name" value="PEROXISOMAL MEMBRANE PROTEIN PEX29"/>
    <property type="match status" value="1"/>
</dbReference>
<feature type="region of interest" description="Disordered" evidence="6">
    <location>
        <begin position="22"/>
        <end position="85"/>
    </location>
</feature>
<dbReference type="GO" id="GO:0005778">
    <property type="term" value="C:peroxisomal membrane"/>
    <property type="evidence" value="ECO:0007669"/>
    <property type="project" value="UniProtKB-SubCell"/>
</dbReference>
<feature type="compositionally biased region" description="Low complexity" evidence="6">
    <location>
        <begin position="51"/>
        <end position="61"/>
    </location>
</feature>
<feature type="compositionally biased region" description="Basic and acidic residues" evidence="6">
    <location>
        <begin position="62"/>
        <end position="72"/>
    </location>
</feature>
<dbReference type="GeneID" id="30989658"/>
<dbReference type="InterPro" id="IPR010482">
    <property type="entry name" value="TECPR1-like_DysF"/>
</dbReference>
<feature type="transmembrane region" description="Helical" evidence="7">
    <location>
        <begin position="302"/>
        <end position="320"/>
    </location>
</feature>
<dbReference type="OMA" id="QNCMDDF"/>
<organism evidence="9 10">
    <name type="scientific">Cyberlindnera jadinii (strain ATCC 18201 / CBS 1600 / BCRC 20928 / JCM 3617 / NBRC 0987 / NRRL Y-1542)</name>
    <name type="common">Torula yeast</name>
    <name type="synonym">Candida utilis</name>
    <dbReference type="NCBI Taxonomy" id="983966"/>
    <lineage>
        <taxon>Eukaryota</taxon>
        <taxon>Fungi</taxon>
        <taxon>Dikarya</taxon>
        <taxon>Ascomycota</taxon>
        <taxon>Saccharomycotina</taxon>
        <taxon>Saccharomycetes</taxon>
        <taxon>Phaffomycetales</taxon>
        <taxon>Phaffomycetaceae</taxon>
        <taxon>Cyberlindnera</taxon>
    </lineage>
</organism>
<feature type="compositionally biased region" description="Low complexity" evidence="6">
    <location>
        <begin position="488"/>
        <end position="508"/>
    </location>
</feature>
<evidence type="ECO:0000256" key="3">
    <source>
        <dbReference type="ARBA" id="ARBA00022989"/>
    </source>
</evidence>
<evidence type="ECO:0000256" key="2">
    <source>
        <dbReference type="ARBA" id="ARBA00022692"/>
    </source>
</evidence>
<accession>A0A1E4S0Z4</accession>
<evidence type="ECO:0000256" key="5">
    <source>
        <dbReference type="ARBA" id="ARBA00023140"/>
    </source>
</evidence>
<keyword evidence="2 7" id="KW-0812">Transmembrane</keyword>
<feature type="compositionally biased region" description="Low complexity" evidence="6">
    <location>
        <begin position="75"/>
        <end position="85"/>
    </location>
</feature>
<evidence type="ECO:0000256" key="7">
    <source>
        <dbReference type="SAM" id="Phobius"/>
    </source>
</evidence>
<dbReference type="Pfam" id="PF06398">
    <property type="entry name" value="Pex24p"/>
    <property type="match status" value="1"/>
</dbReference>
<dbReference type="AlphaFoldDB" id="A0A1E4S0Z4"/>
<comment type="subcellular location">
    <subcellularLocation>
        <location evidence="1">Peroxisome membrane</location>
        <topology evidence="1">Multi-pass membrane protein</topology>
    </subcellularLocation>
</comment>
<dbReference type="PANTHER" id="PTHR28304:SF2">
    <property type="entry name" value="PEROXISOMAL MEMBRANE PROTEIN PEX29"/>
    <property type="match status" value="1"/>
</dbReference>
<sequence length="508" mass="58517">MDTSNARHSTSSLSFVQDLTNLFTDSKGSNRNASTASIYSLEKNEKGRTRQQQQQQQQGEQKQGESVEKTQKVDQPQQPSSSSSQLTDILVEKLLSMAIPPATEVGAETLQGRIQAGKSRPALSVQTMSKNFIQMNSRLSAPFEFIDNVIRFFSWDQPSLTLTVLMLYTHVVLNPLILLGVPFFFMLIYVMAPAYALAHKPGFNPNLGKNNPIVASGPPLMAVEPPQPASEFSKEFILNLTDLQNHMVLYTMAWDFCVKWMSKFAFFKHETVSAAFFLGLLTMGVSALAFGDVIVHYIPFKLILLLCGWGFTIIFHPYFYDTVFNWVYSEDTRYYFLGKTNRIEDAIDRNLNYQEPQEQREVEIFEVHEFNKELKEWQLVCYLDTDFTAMTPERLNLHETGTSSFGAMSKNEIRPPKDWGFVTSDDWRIDLSPEQWVKMHCVSYFVRIDNETKWVYDIADETNQFQPKFRRRRWTRIVTRCSTLSQHNESNNSTNNNEEVLTTNEFIL</sequence>
<feature type="transmembrane region" description="Helical" evidence="7">
    <location>
        <begin position="176"/>
        <end position="198"/>
    </location>
</feature>
<feature type="region of interest" description="Disordered" evidence="6">
    <location>
        <begin position="486"/>
        <end position="508"/>
    </location>
</feature>
<dbReference type="EMBL" id="KV453932">
    <property type="protein sequence ID" value="ODV73153.1"/>
    <property type="molecule type" value="Genomic_DNA"/>
</dbReference>
<keyword evidence="5" id="KW-0576">Peroxisome</keyword>
<dbReference type="RefSeq" id="XP_020070192.1">
    <property type="nucleotide sequence ID" value="XM_020215262.1"/>
</dbReference>
<evidence type="ECO:0000256" key="6">
    <source>
        <dbReference type="SAM" id="MobiDB-lite"/>
    </source>
</evidence>
<evidence type="ECO:0000256" key="1">
    <source>
        <dbReference type="ARBA" id="ARBA00004585"/>
    </source>
</evidence>
<dbReference type="STRING" id="983966.A0A1E4S0Z4"/>
<dbReference type="GO" id="GO:0007031">
    <property type="term" value="P:peroxisome organization"/>
    <property type="evidence" value="ECO:0007669"/>
    <property type="project" value="UniProtKB-ARBA"/>
</dbReference>
<name>A0A1E4S0Z4_CYBJN</name>
<dbReference type="OrthoDB" id="74314at2759"/>
<feature type="domain" description="TECPR1-like DysF" evidence="8">
    <location>
        <begin position="123"/>
        <end position="476"/>
    </location>
</feature>
<feature type="compositionally biased region" description="Polar residues" evidence="6">
    <location>
        <begin position="22"/>
        <end position="38"/>
    </location>
</feature>
<feature type="transmembrane region" description="Helical" evidence="7">
    <location>
        <begin position="271"/>
        <end position="290"/>
    </location>
</feature>